<feature type="domain" description="TNase-like" evidence="7">
    <location>
        <begin position="583"/>
        <end position="709"/>
    </location>
</feature>
<dbReference type="InterPro" id="IPR016685">
    <property type="entry name" value="Silence_cplx_Nase-comp_TudorSN"/>
</dbReference>
<keyword evidence="4" id="KW-0677">Repeat</keyword>
<evidence type="ECO:0000256" key="2">
    <source>
        <dbReference type="ARBA" id="ARBA00022490"/>
    </source>
</evidence>
<evidence type="ECO:0000259" key="6">
    <source>
        <dbReference type="PROSITE" id="PS50304"/>
    </source>
</evidence>
<dbReference type="Pfam" id="PF00567">
    <property type="entry name" value="TUDOR"/>
    <property type="match status" value="1"/>
</dbReference>
<feature type="domain" description="TNase-like" evidence="7">
    <location>
        <begin position="375"/>
        <end position="553"/>
    </location>
</feature>
<feature type="region of interest" description="Disordered" evidence="5">
    <location>
        <begin position="1037"/>
        <end position="1061"/>
    </location>
</feature>
<evidence type="ECO:0000313" key="9">
    <source>
        <dbReference type="Proteomes" id="UP000000768"/>
    </source>
</evidence>
<keyword evidence="2" id="KW-0963">Cytoplasm</keyword>
<dbReference type="GO" id="GO:0004518">
    <property type="term" value="F:nuclease activity"/>
    <property type="evidence" value="ECO:0000318"/>
    <property type="project" value="GO_Central"/>
</dbReference>
<organism evidence="8 9">
    <name type="scientific">Sorghum bicolor</name>
    <name type="common">Sorghum</name>
    <name type="synonym">Sorghum vulgare</name>
    <dbReference type="NCBI Taxonomy" id="4558"/>
    <lineage>
        <taxon>Eukaryota</taxon>
        <taxon>Viridiplantae</taxon>
        <taxon>Streptophyta</taxon>
        <taxon>Embryophyta</taxon>
        <taxon>Tracheophyta</taxon>
        <taxon>Spermatophyta</taxon>
        <taxon>Magnoliopsida</taxon>
        <taxon>Liliopsida</taxon>
        <taxon>Poales</taxon>
        <taxon>Poaceae</taxon>
        <taxon>PACMAD clade</taxon>
        <taxon>Panicoideae</taxon>
        <taxon>Andropogonodae</taxon>
        <taxon>Andropogoneae</taxon>
        <taxon>Sorghinae</taxon>
        <taxon>Sorghum</taxon>
    </lineage>
</organism>
<dbReference type="OMA" id="AGMFYVQ"/>
<evidence type="ECO:0000256" key="3">
    <source>
        <dbReference type="ARBA" id="ARBA00022553"/>
    </source>
</evidence>
<dbReference type="Gene3D" id="2.30.30.140">
    <property type="match status" value="1"/>
</dbReference>
<dbReference type="EMBL" id="CM000765">
    <property type="protein sequence ID" value="KXG26193.1"/>
    <property type="molecule type" value="Genomic_DNA"/>
</dbReference>
<dbReference type="FunFam" id="2.40.50.90:FF:000015">
    <property type="entry name" value="Ribonuclease"/>
    <property type="match status" value="1"/>
</dbReference>
<feature type="compositionally biased region" description="Polar residues" evidence="5">
    <location>
        <begin position="824"/>
        <end position="836"/>
    </location>
</feature>
<dbReference type="PANTHER" id="PTHR12302">
    <property type="entry name" value="EBNA2 BINDING PROTEIN P100"/>
    <property type="match status" value="1"/>
</dbReference>
<dbReference type="eggNOG" id="KOG2039">
    <property type="taxonomic scope" value="Eukaryota"/>
</dbReference>
<dbReference type="GO" id="GO:0031332">
    <property type="term" value="C:RNAi effector complex"/>
    <property type="evidence" value="ECO:0007669"/>
    <property type="project" value="InterPro"/>
</dbReference>
<dbReference type="Proteomes" id="UP000000768">
    <property type="component" value="Chromosome 6"/>
</dbReference>
<evidence type="ECO:0000259" key="7">
    <source>
        <dbReference type="PROSITE" id="PS50830"/>
    </source>
</evidence>
<keyword evidence="3" id="KW-0597">Phosphoprotein</keyword>
<feature type="domain" description="TNase-like" evidence="7">
    <location>
        <begin position="10"/>
        <end position="148"/>
    </location>
</feature>
<dbReference type="GO" id="GO:0005634">
    <property type="term" value="C:nucleus"/>
    <property type="evidence" value="ECO:0000318"/>
    <property type="project" value="GO_Central"/>
</dbReference>
<dbReference type="SMART" id="SM00333">
    <property type="entry name" value="TUDOR"/>
    <property type="match status" value="1"/>
</dbReference>
<dbReference type="FunFam" id="2.30.30.140:FF:000018">
    <property type="entry name" value="Serine/threonine-protein kinase 31"/>
    <property type="match status" value="1"/>
</dbReference>
<evidence type="ECO:0000256" key="4">
    <source>
        <dbReference type="ARBA" id="ARBA00022737"/>
    </source>
</evidence>
<evidence type="ECO:0000256" key="5">
    <source>
        <dbReference type="SAM" id="MobiDB-lite"/>
    </source>
</evidence>
<keyword evidence="9" id="KW-1185">Reference proteome</keyword>
<dbReference type="Gramene" id="KXG26193">
    <property type="protein sequence ID" value="KXG26193"/>
    <property type="gene ID" value="SORBI_3006G062600"/>
</dbReference>
<dbReference type="SUPFAM" id="SSF63748">
    <property type="entry name" value="Tudor/PWWP/MBT"/>
    <property type="match status" value="1"/>
</dbReference>
<dbReference type="GO" id="GO:0006402">
    <property type="term" value="P:mRNA catabolic process"/>
    <property type="evidence" value="ECO:0000318"/>
    <property type="project" value="GO_Central"/>
</dbReference>
<dbReference type="InterPro" id="IPR035437">
    <property type="entry name" value="SNase_OB-fold_sf"/>
</dbReference>
<feature type="domain" description="Tudor" evidence="6">
    <location>
        <begin position="842"/>
        <end position="904"/>
    </location>
</feature>
<dbReference type="PROSITE" id="PS50830">
    <property type="entry name" value="TNASE_3"/>
    <property type="match status" value="4"/>
</dbReference>
<dbReference type="FunFam" id="2.40.50.90:FF:000010">
    <property type="entry name" value="Ribonuclease"/>
    <property type="match status" value="1"/>
</dbReference>
<dbReference type="PIRSF" id="PIRSF017179">
    <property type="entry name" value="RISC-Tudor-SN"/>
    <property type="match status" value="1"/>
</dbReference>
<dbReference type="InParanoid" id="A0A1B6PKK0"/>
<dbReference type="GO" id="GO:0031047">
    <property type="term" value="P:regulatory ncRNA-mediated gene silencing"/>
    <property type="evidence" value="ECO:0007669"/>
    <property type="project" value="InterPro"/>
</dbReference>
<dbReference type="Gene3D" id="2.40.50.90">
    <property type="match status" value="5"/>
</dbReference>
<gene>
    <name evidence="8" type="ORF">SORBI_3006G062600</name>
</gene>
<dbReference type="PROSITE" id="PS50304">
    <property type="entry name" value="TUDOR"/>
    <property type="match status" value="1"/>
</dbReference>
<dbReference type="GO" id="GO:0003723">
    <property type="term" value="F:RNA binding"/>
    <property type="evidence" value="ECO:0000318"/>
    <property type="project" value="GO_Central"/>
</dbReference>
<dbReference type="PANTHER" id="PTHR12302:SF10">
    <property type="entry name" value="RIBONUCLEASE"/>
    <property type="match status" value="1"/>
</dbReference>
<dbReference type="AlphaFoldDB" id="A0A1B6PKK0"/>
<comment type="subcellular location">
    <subcellularLocation>
        <location evidence="1">Cytoplasm</location>
    </subcellularLocation>
</comment>
<evidence type="ECO:0000313" key="8">
    <source>
        <dbReference type="EMBL" id="KXG26193.1"/>
    </source>
</evidence>
<sequence>MAASAVPCSGWKRGKVKAVPSGDTLLIMDSVPGDAVPPEKSLILSCIIAPRLARRYGTDEPFAWESREFLRKLCIGKDIVYKVDSTTSGREYGTVYLGDTNIAYLVVAQGFAKVKEQGRRKGDNNPYTTELLRLEEKAKDQGSGCWSKEHDIIEASTRILPSSTNPSDVKDFFAQMKGKALEAIVEQVRDGSTIRVYLLPSFHFVQVYVAGVQAPSMGRRAFIPSMASQAGATGDVDVYSTTAQVPMAAEQKLVLPSSSTSSEIPPDRFGREAKHFTETRVLNREVRIILRGTDSFDNMFASVYYWDGNTDKDLALELIENGFAKYKYMEWSANMLGAETKQKLKNADIQAKKGQLRIWTGFRPPATNTRPIHNQKFTGKVIEVVNGYCVIVADDVAPCGSPLAERRVNLSSIRAPRMVHPSGESETIEHFARAAKEFLRTRLIGKQVHVSMEYSRRINIANGQVVSDKTNQVGTRVLDYGSIFLPSLVDGTGSPSPNSSSNPLGANVAVLLLSRGFADITRHRDYEERSHHYDALLGAYSHAEKAKKGYHSKKDYPVTHMNDLTTVPAKKAREFFHLLQRNKKHSAVVDYIFSGHRFKLTIPNETSTIAFSFSCVRCPGKNEPYSDDAISLMRRRILQRDVEIEIEAVDKNGTFLGSLWESKTNMASVLLQAGLAKLSSFGLDRNPYARNLIEAEKTAKQKKLKVWENYNELEVIPQGSVTEQNGKETFKVIVTEVLGGGKFYAHIVGDHRMHNIQKQLASLKFNEISETSKDTSDTLENQDQTTNTQLDTLEVKVKQHIFPSRWSSLFKDHQNTMKGEVQSAEESNTSKVNDPSNDIPFNPTKGDVVLAQFSRDNSWNRAMIVGEHQGPTEREFEVFYIDYGNQEIVTYSHLRPAPAKFSISVIPPLAKLCSLAFVVVPDIMDDLGEKAAWYLSMLLLDNGEFIATVEERSSVGAKLEGQGTGEVLIVSMYDDDAEISISSAMLENGLAQLDRKRWNSSWERRATMKNLEEFQEHAKKKYRGIWQLQAALGAPEKSVEGKELDINDNEDLQAPARANKG</sequence>
<feature type="region of interest" description="Disordered" evidence="5">
    <location>
        <begin position="815"/>
        <end position="841"/>
    </location>
</feature>
<proteinExistence type="predicted"/>
<dbReference type="FunFam" id="2.40.50.90:FF:000018">
    <property type="entry name" value="Ribonuclease"/>
    <property type="match status" value="1"/>
</dbReference>
<dbReference type="GO" id="GO:0005829">
    <property type="term" value="C:cytosol"/>
    <property type="evidence" value="ECO:0000318"/>
    <property type="project" value="GO_Central"/>
</dbReference>
<dbReference type="Pfam" id="PF00565">
    <property type="entry name" value="SNase"/>
    <property type="match status" value="4"/>
</dbReference>
<reference evidence="9" key="2">
    <citation type="journal article" date="2018" name="Plant J.">
        <title>The Sorghum bicolor reference genome: improved assembly, gene annotations, a transcriptome atlas, and signatures of genome organization.</title>
        <authorList>
            <person name="McCormick R.F."/>
            <person name="Truong S.K."/>
            <person name="Sreedasyam A."/>
            <person name="Jenkins J."/>
            <person name="Shu S."/>
            <person name="Sims D."/>
            <person name="Kennedy M."/>
            <person name="Amirebrahimi M."/>
            <person name="Weers B.D."/>
            <person name="McKinley B."/>
            <person name="Mattison A."/>
            <person name="Morishige D.T."/>
            <person name="Grimwood J."/>
            <person name="Schmutz J."/>
            <person name="Mullet J.E."/>
        </authorList>
    </citation>
    <scope>NUCLEOTIDE SEQUENCE [LARGE SCALE GENOMIC DNA]</scope>
    <source>
        <strain evidence="9">cv. BTx623</strain>
    </source>
</reference>
<protein>
    <submittedName>
        <fullName evidence="8">Uncharacterized protein</fullName>
    </submittedName>
</protein>
<dbReference type="InterPro" id="IPR002999">
    <property type="entry name" value="Tudor"/>
</dbReference>
<feature type="domain" description="TNase-like" evidence="7">
    <location>
        <begin position="179"/>
        <end position="361"/>
    </location>
</feature>
<evidence type="ECO:0000256" key="1">
    <source>
        <dbReference type="ARBA" id="ARBA00004496"/>
    </source>
</evidence>
<dbReference type="InterPro" id="IPR016071">
    <property type="entry name" value="Staphylococal_nuclease_OB-fold"/>
</dbReference>
<accession>A0A1B6PKK0</accession>
<dbReference type="SMART" id="SM00318">
    <property type="entry name" value="SNc"/>
    <property type="match status" value="4"/>
</dbReference>
<name>A0A1B6PKK0_SORBI</name>
<dbReference type="STRING" id="4558.A0A1B6PKK0"/>
<dbReference type="OrthoDB" id="10023235at2759"/>
<reference evidence="8 9" key="1">
    <citation type="journal article" date="2009" name="Nature">
        <title>The Sorghum bicolor genome and the diversification of grasses.</title>
        <authorList>
            <person name="Paterson A.H."/>
            <person name="Bowers J.E."/>
            <person name="Bruggmann R."/>
            <person name="Dubchak I."/>
            <person name="Grimwood J."/>
            <person name="Gundlach H."/>
            <person name="Haberer G."/>
            <person name="Hellsten U."/>
            <person name="Mitros T."/>
            <person name="Poliakov A."/>
            <person name="Schmutz J."/>
            <person name="Spannagl M."/>
            <person name="Tang H."/>
            <person name="Wang X."/>
            <person name="Wicker T."/>
            <person name="Bharti A.K."/>
            <person name="Chapman J."/>
            <person name="Feltus F.A."/>
            <person name="Gowik U."/>
            <person name="Grigoriev I.V."/>
            <person name="Lyons E."/>
            <person name="Maher C.A."/>
            <person name="Martis M."/>
            <person name="Narechania A."/>
            <person name="Otillar R.P."/>
            <person name="Penning B.W."/>
            <person name="Salamov A.A."/>
            <person name="Wang Y."/>
            <person name="Zhang L."/>
            <person name="Carpita N.C."/>
            <person name="Freeling M."/>
            <person name="Gingle A.R."/>
            <person name="Hash C.T."/>
            <person name="Keller B."/>
            <person name="Klein P."/>
            <person name="Kresovich S."/>
            <person name="McCann M.C."/>
            <person name="Ming R."/>
            <person name="Peterson D.G."/>
            <person name="Mehboob-ur-Rahman"/>
            <person name="Ware D."/>
            <person name="Westhoff P."/>
            <person name="Mayer K.F."/>
            <person name="Messing J."/>
            <person name="Rokhsar D.S."/>
        </authorList>
    </citation>
    <scope>NUCLEOTIDE SEQUENCE [LARGE SCALE GENOMIC DNA]</scope>
    <source>
        <strain evidence="9">cv. BTx623</strain>
    </source>
</reference>
<dbReference type="SUPFAM" id="SSF50199">
    <property type="entry name" value="Staphylococcal nuclease"/>
    <property type="match status" value="5"/>
</dbReference>